<keyword evidence="2" id="KW-1185">Reference proteome</keyword>
<evidence type="ECO:0000313" key="2">
    <source>
        <dbReference type="Proteomes" id="UP000298030"/>
    </source>
</evidence>
<organism evidence="1 2">
    <name type="scientific">Coprinellus micaceus</name>
    <name type="common">Glistening ink-cap mushroom</name>
    <name type="synonym">Coprinus micaceus</name>
    <dbReference type="NCBI Taxonomy" id="71717"/>
    <lineage>
        <taxon>Eukaryota</taxon>
        <taxon>Fungi</taxon>
        <taxon>Dikarya</taxon>
        <taxon>Basidiomycota</taxon>
        <taxon>Agaricomycotina</taxon>
        <taxon>Agaricomycetes</taxon>
        <taxon>Agaricomycetidae</taxon>
        <taxon>Agaricales</taxon>
        <taxon>Agaricineae</taxon>
        <taxon>Psathyrellaceae</taxon>
        <taxon>Coprinellus</taxon>
    </lineage>
</organism>
<reference evidence="1 2" key="1">
    <citation type="journal article" date="2019" name="Nat. Ecol. Evol.">
        <title>Megaphylogeny resolves global patterns of mushroom evolution.</title>
        <authorList>
            <person name="Varga T."/>
            <person name="Krizsan K."/>
            <person name="Foldi C."/>
            <person name="Dima B."/>
            <person name="Sanchez-Garcia M."/>
            <person name="Sanchez-Ramirez S."/>
            <person name="Szollosi G.J."/>
            <person name="Szarkandi J.G."/>
            <person name="Papp V."/>
            <person name="Albert L."/>
            <person name="Andreopoulos W."/>
            <person name="Angelini C."/>
            <person name="Antonin V."/>
            <person name="Barry K.W."/>
            <person name="Bougher N.L."/>
            <person name="Buchanan P."/>
            <person name="Buyck B."/>
            <person name="Bense V."/>
            <person name="Catcheside P."/>
            <person name="Chovatia M."/>
            <person name="Cooper J."/>
            <person name="Damon W."/>
            <person name="Desjardin D."/>
            <person name="Finy P."/>
            <person name="Geml J."/>
            <person name="Haridas S."/>
            <person name="Hughes K."/>
            <person name="Justo A."/>
            <person name="Karasinski D."/>
            <person name="Kautmanova I."/>
            <person name="Kiss B."/>
            <person name="Kocsube S."/>
            <person name="Kotiranta H."/>
            <person name="LaButti K.M."/>
            <person name="Lechner B.E."/>
            <person name="Liimatainen K."/>
            <person name="Lipzen A."/>
            <person name="Lukacs Z."/>
            <person name="Mihaltcheva S."/>
            <person name="Morgado L.N."/>
            <person name="Niskanen T."/>
            <person name="Noordeloos M.E."/>
            <person name="Ohm R.A."/>
            <person name="Ortiz-Santana B."/>
            <person name="Ovrebo C."/>
            <person name="Racz N."/>
            <person name="Riley R."/>
            <person name="Savchenko A."/>
            <person name="Shiryaev A."/>
            <person name="Soop K."/>
            <person name="Spirin V."/>
            <person name="Szebenyi C."/>
            <person name="Tomsovsky M."/>
            <person name="Tulloss R.E."/>
            <person name="Uehling J."/>
            <person name="Grigoriev I.V."/>
            <person name="Vagvolgyi C."/>
            <person name="Papp T."/>
            <person name="Martin F.M."/>
            <person name="Miettinen O."/>
            <person name="Hibbett D.S."/>
            <person name="Nagy L.G."/>
        </authorList>
    </citation>
    <scope>NUCLEOTIDE SEQUENCE [LARGE SCALE GENOMIC DNA]</scope>
    <source>
        <strain evidence="1 2">FP101781</strain>
    </source>
</reference>
<proteinExistence type="predicted"/>
<accession>A0A4Y7T3G7</accession>
<sequence length="479" mass="53359">MPTPCVTCGLERVTLAGRSSRSFWNHHEKRPAPDVASGYEMSWLCVDEPPFLAEQGIYKWTYRPAAISEGVGSLEGWVVTLPRRTFSLCAFSGLHRIPLPTPRLASVRNCRVQDRFVGWQAWRGISSAAPDYDAPSEAEAPLTKSGRRTTRFISSLDPNTLDAKDFVDISGLVAAQLHFKLSPTLAQGVRYKSCLGENGKRRVRVPFPPGTRGFFYFRHSHQHAAAGEIRFRIVRREVAPLPVSEAFALGSDLIRPDGITPWGVHVLNVFHSYPAIRNQLVAEGLVSGAQARQIDGILASGVNPGPVRILENLAEAFIWKLRNPTPAMLILDREGYFFGWPNISLATPERVALNANGRTGTRSGKALVRFELAKLEPDGEPKVVIRVLKIIEPPKLEDAKIANEIFREGELVHKYNMLTRRRRPWSTTRSAEDRFITPSSRKVLEEMYLPKGEVGASTKAFALRGVTGGRGCWVYIQSR</sequence>
<gene>
    <name evidence="1" type="ORF">FA13DRAFT_1871271</name>
</gene>
<comment type="caution">
    <text evidence="1">The sequence shown here is derived from an EMBL/GenBank/DDBJ whole genome shotgun (WGS) entry which is preliminary data.</text>
</comment>
<evidence type="ECO:0000313" key="1">
    <source>
        <dbReference type="EMBL" id="TEB28707.1"/>
    </source>
</evidence>
<dbReference type="AlphaFoldDB" id="A0A4Y7T3G7"/>
<protein>
    <submittedName>
        <fullName evidence="1">Uncharacterized protein</fullName>
    </submittedName>
</protein>
<dbReference type="Proteomes" id="UP000298030">
    <property type="component" value="Unassembled WGS sequence"/>
</dbReference>
<name>A0A4Y7T3G7_COPMI</name>
<dbReference type="EMBL" id="QPFP01000031">
    <property type="protein sequence ID" value="TEB28707.1"/>
    <property type="molecule type" value="Genomic_DNA"/>
</dbReference>
<dbReference type="OrthoDB" id="2839137at2759"/>